<keyword evidence="2 5" id="KW-0378">Hydrolase</keyword>
<dbReference type="InterPro" id="IPR035892">
    <property type="entry name" value="C2_domain_sf"/>
</dbReference>
<comment type="caution">
    <text evidence="7">The sequence shown here is derived from an EMBL/GenBank/DDBJ whole genome shotgun (WGS) entry which is preliminary data.</text>
</comment>
<dbReference type="InterPro" id="IPR001711">
    <property type="entry name" value="PLipase_C_Pinositol-sp_Y"/>
</dbReference>
<name>A0AAD4QS09_9BILA</name>
<dbReference type="SMART" id="SM00149">
    <property type="entry name" value="PLCYc"/>
    <property type="match status" value="1"/>
</dbReference>
<evidence type="ECO:0000256" key="3">
    <source>
        <dbReference type="ARBA" id="ARBA00022963"/>
    </source>
</evidence>
<comment type="catalytic activity">
    <reaction evidence="5">
        <text>a 1,2-diacyl-sn-glycero-3-phospho-(1D-myo-inositol-4,5-bisphosphate) + H2O = 1D-myo-inositol 1,4,5-trisphosphate + a 1,2-diacyl-sn-glycerol + H(+)</text>
        <dbReference type="Rhea" id="RHEA:33179"/>
        <dbReference type="ChEBI" id="CHEBI:15377"/>
        <dbReference type="ChEBI" id="CHEBI:15378"/>
        <dbReference type="ChEBI" id="CHEBI:17815"/>
        <dbReference type="ChEBI" id="CHEBI:58456"/>
        <dbReference type="ChEBI" id="CHEBI:203600"/>
        <dbReference type="EC" id="3.1.4.11"/>
    </reaction>
</comment>
<protein>
    <recommendedName>
        <fullName evidence="1 5">Phosphoinositide phospholipase C</fullName>
        <ecNumber evidence="1 5">3.1.4.11</ecNumber>
    </recommendedName>
</protein>
<organism evidence="7 8">
    <name type="scientific">Ditylenchus destructor</name>
    <dbReference type="NCBI Taxonomy" id="166010"/>
    <lineage>
        <taxon>Eukaryota</taxon>
        <taxon>Metazoa</taxon>
        <taxon>Ecdysozoa</taxon>
        <taxon>Nematoda</taxon>
        <taxon>Chromadorea</taxon>
        <taxon>Rhabditida</taxon>
        <taxon>Tylenchina</taxon>
        <taxon>Tylenchomorpha</taxon>
        <taxon>Sphaerularioidea</taxon>
        <taxon>Anguinidae</taxon>
        <taxon>Anguininae</taxon>
        <taxon>Ditylenchus</taxon>
    </lineage>
</organism>
<dbReference type="InterPro" id="IPR001192">
    <property type="entry name" value="PI-PLC_fam"/>
</dbReference>
<dbReference type="PROSITE" id="PS50007">
    <property type="entry name" value="PIPLC_X_DOMAIN"/>
    <property type="match status" value="1"/>
</dbReference>
<keyword evidence="4 5" id="KW-0443">Lipid metabolism</keyword>
<dbReference type="AlphaFoldDB" id="A0AAD4QS09"/>
<evidence type="ECO:0000313" key="8">
    <source>
        <dbReference type="Proteomes" id="UP001201812"/>
    </source>
</evidence>
<dbReference type="CDD" id="cd08591">
    <property type="entry name" value="PI-PLCc_beta"/>
    <property type="match status" value="1"/>
</dbReference>
<dbReference type="SUPFAM" id="SSF47473">
    <property type="entry name" value="EF-hand"/>
    <property type="match status" value="1"/>
</dbReference>
<evidence type="ECO:0000256" key="1">
    <source>
        <dbReference type="ARBA" id="ARBA00012368"/>
    </source>
</evidence>
<dbReference type="EC" id="3.1.4.11" evidence="1 5"/>
<dbReference type="PANTHER" id="PTHR10336">
    <property type="entry name" value="PHOSPHOINOSITIDE-SPECIFIC PHOSPHOLIPASE C FAMILY PROTEIN"/>
    <property type="match status" value="1"/>
</dbReference>
<dbReference type="InterPro" id="IPR000909">
    <property type="entry name" value="PLipase_C_PInositol-sp_X_dom"/>
</dbReference>
<dbReference type="SMART" id="SM00148">
    <property type="entry name" value="PLCXc"/>
    <property type="match status" value="1"/>
</dbReference>
<dbReference type="Gene3D" id="1.10.238.10">
    <property type="entry name" value="EF-hand"/>
    <property type="match status" value="1"/>
</dbReference>
<reference evidence="7" key="1">
    <citation type="submission" date="2022-01" db="EMBL/GenBank/DDBJ databases">
        <title>Genome Sequence Resource for Two Populations of Ditylenchus destructor, the Migratory Endoparasitic Phytonematode.</title>
        <authorList>
            <person name="Zhang H."/>
            <person name="Lin R."/>
            <person name="Xie B."/>
        </authorList>
    </citation>
    <scope>NUCLEOTIDE SEQUENCE</scope>
    <source>
        <strain evidence="7">BazhouSP</strain>
    </source>
</reference>
<dbReference type="PROSITE" id="PS50008">
    <property type="entry name" value="PIPLC_Y_DOMAIN"/>
    <property type="match status" value="1"/>
</dbReference>
<accession>A0AAD4QS09</accession>
<evidence type="ECO:0000259" key="6">
    <source>
        <dbReference type="PROSITE" id="PS50008"/>
    </source>
</evidence>
<gene>
    <name evidence="7" type="ORF">DdX_20066</name>
</gene>
<dbReference type="Gene3D" id="2.30.29.240">
    <property type="match status" value="1"/>
</dbReference>
<dbReference type="InterPro" id="IPR011992">
    <property type="entry name" value="EF-hand-dom_pair"/>
</dbReference>
<keyword evidence="8" id="KW-1185">Reference proteome</keyword>
<dbReference type="Pfam" id="PF00388">
    <property type="entry name" value="PI-PLC-X"/>
    <property type="match status" value="1"/>
</dbReference>
<dbReference type="SUPFAM" id="SSF51695">
    <property type="entry name" value="PLC-like phosphodiesterases"/>
    <property type="match status" value="1"/>
</dbReference>
<dbReference type="Pfam" id="PF00387">
    <property type="entry name" value="PI-PLC-Y"/>
    <property type="match status" value="1"/>
</dbReference>
<dbReference type="GO" id="GO:0048015">
    <property type="term" value="P:phosphatidylinositol-mediated signaling"/>
    <property type="evidence" value="ECO:0007669"/>
    <property type="project" value="TreeGrafter"/>
</dbReference>
<dbReference type="PRINTS" id="PR00390">
    <property type="entry name" value="PHPHLIPASEC"/>
</dbReference>
<evidence type="ECO:0000256" key="2">
    <source>
        <dbReference type="ARBA" id="ARBA00022801"/>
    </source>
</evidence>
<feature type="domain" description="PI-PLC Y-box" evidence="6">
    <location>
        <begin position="492"/>
        <end position="608"/>
    </location>
</feature>
<keyword evidence="3 5" id="KW-0442">Lipid degradation</keyword>
<dbReference type="GO" id="GO:0004435">
    <property type="term" value="F:phosphatidylinositol-4,5-bisphosphate phospholipase C activity"/>
    <property type="evidence" value="ECO:0007669"/>
    <property type="project" value="UniProtKB-EC"/>
</dbReference>
<dbReference type="PANTHER" id="PTHR10336:SF36">
    <property type="entry name" value="1-PHOSPHATIDYLINOSITOL 4,5-BISPHOSPHATE PHOSPHODIESTERASE BETA-4"/>
    <property type="match status" value="1"/>
</dbReference>
<dbReference type="EMBL" id="JAKKPZ010000499">
    <property type="protein sequence ID" value="KAI1694542.1"/>
    <property type="molecule type" value="Genomic_DNA"/>
</dbReference>
<dbReference type="GO" id="GO:0046488">
    <property type="term" value="P:phosphatidylinositol metabolic process"/>
    <property type="evidence" value="ECO:0007669"/>
    <property type="project" value="TreeGrafter"/>
</dbReference>
<dbReference type="GO" id="GO:0051209">
    <property type="term" value="P:release of sequestered calcium ion into cytosol"/>
    <property type="evidence" value="ECO:0007669"/>
    <property type="project" value="TreeGrafter"/>
</dbReference>
<dbReference type="Gene3D" id="2.60.40.150">
    <property type="entry name" value="C2 domain"/>
    <property type="match status" value="1"/>
</dbReference>
<dbReference type="InterPro" id="IPR017946">
    <property type="entry name" value="PLC-like_Pdiesterase_TIM-brl"/>
</dbReference>
<sequence length="709" mass="81399">MIILFRLKLCDRDASGYTGGNPKTETIFLDEIIDVFIGKHNDSSKPKLFMSNNDSYDSDDSNDSDESNTPCIFPDCMVTVMYGQDFVSPQSFVFLTKTAEEAKTWCLGLRKFSIKFYRKVEDVFYYWRRHFAKVRCSLRPNEPLTVDHILDAIMPSMKQKEEKGMLEKTILKNLPMLKDKKKSTPNLLKDQTFLYKLYKAMNVREEVENIFTKKFPSPNVNTSVFGKYLKTEHRDKRLSEVLYPPLSEDDVEKYMAGCQAGLLDNRGHPDGFLRFLLSEHNLAVRNDAFELDEESMKKPLSHYFINTSHNTYLTGRQLKSLSSVSMYRYALLSGCRSIELDCWDGANNEPLITHGPTHLCFCTTILFKDVIQAIAETAFVTSDYPVTLSFQNLCSQKQQIKMSHYCKKILGDLLLKDTLENYPIKPGVDLPSPYELRRKILIKNKIQNRIVDILVGDVDDEDQILSSHSSFSNKASDSSRANEIRQPLVTELSELVIYMRPGKFKSFVDCENRQISSEMYSMSEIKAIELLKEQPEAFVNHNKRQITRIYPRGSRVDSSNYMPLIFWNCGCQMAAINLQTPDLPNQMNSAFFELNGKSGYILKPNCMRKPNAKFDTFELNHVENVVPNSLSITIISGQLFCLLYEKKPTVYVEVDLYGLPGDSHKKMFKTRSVTSDGLNTIFYDPNAMANCNFTLEKVRHFVGKFIDLA</sequence>
<evidence type="ECO:0000256" key="4">
    <source>
        <dbReference type="ARBA" id="ARBA00023098"/>
    </source>
</evidence>
<evidence type="ECO:0000256" key="5">
    <source>
        <dbReference type="RuleBase" id="RU361133"/>
    </source>
</evidence>
<dbReference type="Proteomes" id="UP001201812">
    <property type="component" value="Unassembled WGS sequence"/>
</dbReference>
<dbReference type="GO" id="GO:0016042">
    <property type="term" value="P:lipid catabolic process"/>
    <property type="evidence" value="ECO:0007669"/>
    <property type="project" value="UniProtKB-KW"/>
</dbReference>
<dbReference type="Gene3D" id="3.20.20.190">
    <property type="entry name" value="Phosphatidylinositol (PI) phosphodiesterase"/>
    <property type="match status" value="1"/>
</dbReference>
<evidence type="ECO:0000313" key="7">
    <source>
        <dbReference type="EMBL" id="KAI1694542.1"/>
    </source>
</evidence>
<proteinExistence type="predicted"/>